<gene>
    <name evidence="1" type="ORF">LARSCL_LOCUS4370</name>
</gene>
<proteinExistence type="predicted"/>
<name>A0AAV1ZB89_9ARAC</name>
<keyword evidence="2" id="KW-1185">Reference proteome</keyword>
<dbReference type="EMBL" id="CAXIEN010000036">
    <property type="protein sequence ID" value="CAL1268787.1"/>
    <property type="molecule type" value="Genomic_DNA"/>
</dbReference>
<evidence type="ECO:0000313" key="2">
    <source>
        <dbReference type="Proteomes" id="UP001497382"/>
    </source>
</evidence>
<dbReference type="AlphaFoldDB" id="A0AAV1ZB89"/>
<organism evidence="1 2">
    <name type="scientific">Larinioides sclopetarius</name>
    <dbReference type="NCBI Taxonomy" id="280406"/>
    <lineage>
        <taxon>Eukaryota</taxon>
        <taxon>Metazoa</taxon>
        <taxon>Ecdysozoa</taxon>
        <taxon>Arthropoda</taxon>
        <taxon>Chelicerata</taxon>
        <taxon>Arachnida</taxon>
        <taxon>Araneae</taxon>
        <taxon>Araneomorphae</taxon>
        <taxon>Entelegynae</taxon>
        <taxon>Araneoidea</taxon>
        <taxon>Araneidae</taxon>
        <taxon>Larinioides</taxon>
    </lineage>
</organism>
<reference evidence="1 2" key="1">
    <citation type="submission" date="2024-04" db="EMBL/GenBank/DDBJ databases">
        <authorList>
            <person name="Rising A."/>
            <person name="Reimegard J."/>
            <person name="Sonavane S."/>
            <person name="Akerstrom W."/>
            <person name="Nylinder S."/>
            <person name="Hedman E."/>
            <person name="Kallberg Y."/>
        </authorList>
    </citation>
    <scope>NUCLEOTIDE SEQUENCE [LARGE SCALE GENOMIC DNA]</scope>
</reference>
<accession>A0AAV1ZB89</accession>
<protein>
    <submittedName>
        <fullName evidence="1">Uncharacterized protein</fullName>
    </submittedName>
</protein>
<sequence>MAMSTIFFKKQMKIISFHMPRIAIPFRLEGKVPVSTEIRTSGEKISSFLWQGNTWC</sequence>
<dbReference type="Proteomes" id="UP001497382">
    <property type="component" value="Unassembled WGS sequence"/>
</dbReference>
<evidence type="ECO:0000313" key="1">
    <source>
        <dbReference type="EMBL" id="CAL1268787.1"/>
    </source>
</evidence>
<comment type="caution">
    <text evidence="1">The sequence shown here is derived from an EMBL/GenBank/DDBJ whole genome shotgun (WGS) entry which is preliminary data.</text>
</comment>